<feature type="compositionally biased region" description="Low complexity" evidence="1">
    <location>
        <begin position="299"/>
        <end position="310"/>
    </location>
</feature>
<evidence type="ECO:0000256" key="1">
    <source>
        <dbReference type="SAM" id="MobiDB-lite"/>
    </source>
</evidence>
<dbReference type="PANTHER" id="PTHR15197:SF0">
    <property type="entry name" value="COILIN"/>
    <property type="match status" value="1"/>
</dbReference>
<reference evidence="4" key="2">
    <citation type="submission" date="2025-08" db="UniProtKB">
        <authorList>
            <consortium name="RefSeq"/>
        </authorList>
    </citation>
    <scope>IDENTIFICATION</scope>
    <source>
        <strain evidence="4">S238N-H82</strain>
        <tissue evidence="4">Testes</tissue>
    </source>
</reference>
<dbReference type="Proteomes" id="UP000001554">
    <property type="component" value="Chromosome 13"/>
</dbReference>
<dbReference type="InterPro" id="IPR024822">
    <property type="entry name" value="Coilin"/>
</dbReference>
<evidence type="ECO:0000313" key="4">
    <source>
        <dbReference type="RefSeq" id="XP_035694540.1"/>
    </source>
</evidence>
<dbReference type="PANTHER" id="PTHR15197">
    <property type="entry name" value="COILIN P80"/>
    <property type="match status" value="1"/>
</dbReference>
<dbReference type="GeneID" id="118428553"/>
<feature type="compositionally biased region" description="Low complexity" evidence="1">
    <location>
        <begin position="255"/>
        <end position="264"/>
    </location>
</feature>
<dbReference type="RefSeq" id="XP_035694540.1">
    <property type="nucleotide sequence ID" value="XM_035838647.1"/>
</dbReference>
<name>A0A9J7M8I3_BRAFL</name>
<dbReference type="Pfam" id="PF15862">
    <property type="entry name" value="Coilin_N"/>
    <property type="match status" value="1"/>
</dbReference>
<feature type="compositionally biased region" description="Low complexity" evidence="1">
    <location>
        <begin position="477"/>
        <end position="489"/>
    </location>
</feature>
<feature type="domain" description="Coilin N-terminal" evidence="2">
    <location>
        <begin position="5"/>
        <end position="137"/>
    </location>
</feature>
<dbReference type="GO" id="GO:0000387">
    <property type="term" value="P:spliceosomal snRNP assembly"/>
    <property type="evidence" value="ECO:0000318"/>
    <property type="project" value="GO_Central"/>
</dbReference>
<proteinExistence type="predicted"/>
<evidence type="ECO:0000313" key="3">
    <source>
        <dbReference type="Proteomes" id="UP000001554"/>
    </source>
</evidence>
<dbReference type="GO" id="GO:0015030">
    <property type="term" value="C:Cajal body"/>
    <property type="evidence" value="ECO:0000318"/>
    <property type="project" value="GO_Central"/>
</dbReference>
<dbReference type="KEGG" id="bfo:118428553"/>
<feature type="compositionally biased region" description="Low complexity" evidence="1">
    <location>
        <begin position="146"/>
        <end position="155"/>
    </location>
</feature>
<dbReference type="GO" id="GO:0030620">
    <property type="term" value="F:U2 snRNA binding"/>
    <property type="evidence" value="ECO:0000318"/>
    <property type="project" value="GO_Central"/>
</dbReference>
<feature type="compositionally biased region" description="Basic and acidic residues" evidence="1">
    <location>
        <begin position="125"/>
        <end position="134"/>
    </location>
</feature>
<sequence>MSTCVRVRLRFEQTPPVVCGSGPGAWLLVDMDSCRLVADLEFLIKRRFGLSKRRRLHLWMDGFLLPPTEKIAVVRDGDVISVEQTEEAVSEDRSIPLTSDKQVTTSDRRQKRKAQTSEEEEDEPDTARLRAQNKDRKRKKPKINGSDSGVSTSSSAMPVAATKTKGVQKPQKKRNEKKNKNPGKPSQVVSSLPKASVPGNKRDISKSSTSKCSAINGGKQTGTKIVKPVTTKLRGNVVKDSSSSSSSDDSDSDSDSSSSDSSSSATSVEVKLRTSVQTKTCSRPGPVSNPQQRKNKPATDTSSSDSSSSDTDGDDVSVDKRIHSRYAAVSKPVQGQSNPKQNGKICNAVQLSSIGGNMSQACTSVPHVSPTEQAGSTRYVSTVLTVPITQRLQAMTTGKQQEASTSPPKGKAVGPASKGHIVFGSDSESDSGSSGSGGEGEDQQVVNSHTDVPQTSTAQVPDQAINVREKEVFQSRTCPTPSTPTCNCT</sequence>
<accession>A0A9J7M8I3</accession>
<dbReference type="GO" id="GO:0030619">
    <property type="term" value="F:U1 snRNA binding"/>
    <property type="evidence" value="ECO:0000318"/>
    <property type="project" value="GO_Central"/>
</dbReference>
<feature type="compositionally biased region" description="Polar residues" evidence="1">
    <location>
        <begin position="444"/>
        <end position="460"/>
    </location>
</feature>
<feature type="compositionally biased region" description="Low complexity" evidence="1">
    <location>
        <begin position="424"/>
        <end position="433"/>
    </location>
</feature>
<reference evidence="3" key="1">
    <citation type="journal article" date="2020" name="Nat. Ecol. Evol.">
        <title>Deeply conserved synteny resolves early events in vertebrate evolution.</title>
        <authorList>
            <person name="Simakov O."/>
            <person name="Marletaz F."/>
            <person name="Yue J.X."/>
            <person name="O'Connell B."/>
            <person name="Jenkins J."/>
            <person name="Brandt A."/>
            <person name="Calef R."/>
            <person name="Tung C.H."/>
            <person name="Huang T.K."/>
            <person name="Schmutz J."/>
            <person name="Satoh N."/>
            <person name="Yu J.K."/>
            <person name="Putnam N.H."/>
            <person name="Green R.E."/>
            <person name="Rokhsar D.S."/>
        </authorList>
    </citation>
    <scope>NUCLEOTIDE SEQUENCE [LARGE SCALE GENOMIC DNA]</scope>
    <source>
        <strain evidence="3">S238N-H82</strain>
    </source>
</reference>
<evidence type="ECO:0000259" key="2">
    <source>
        <dbReference type="Pfam" id="PF15862"/>
    </source>
</evidence>
<dbReference type="OrthoDB" id="10072457at2759"/>
<dbReference type="InterPro" id="IPR031722">
    <property type="entry name" value="Coilin_N"/>
</dbReference>
<feature type="region of interest" description="Disordered" evidence="1">
    <location>
        <begin position="85"/>
        <end position="317"/>
    </location>
</feature>
<organism evidence="3 4">
    <name type="scientific">Branchiostoma floridae</name>
    <name type="common">Florida lancelet</name>
    <name type="synonym">Amphioxus</name>
    <dbReference type="NCBI Taxonomy" id="7739"/>
    <lineage>
        <taxon>Eukaryota</taxon>
        <taxon>Metazoa</taxon>
        <taxon>Chordata</taxon>
        <taxon>Cephalochordata</taxon>
        <taxon>Leptocardii</taxon>
        <taxon>Amphioxiformes</taxon>
        <taxon>Branchiostomatidae</taxon>
        <taxon>Branchiostoma</taxon>
    </lineage>
</organism>
<feature type="compositionally biased region" description="Polar residues" evidence="1">
    <location>
        <begin position="394"/>
        <end position="407"/>
    </location>
</feature>
<feature type="compositionally biased region" description="Polar residues" evidence="1">
    <location>
        <begin position="96"/>
        <end position="105"/>
    </location>
</feature>
<feature type="compositionally biased region" description="Basic residues" evidence="1">
    <location>
        <begin position="170"/>
        <end position="181"/>
    </location>
</feature>
<feature type="region of interest" description="Disordered" evidence="1">
    <location>
        <begin position="394"/>
        <end position="489"/>
    </location>
</feature>
<protein>
    <submittedName>
        <fullName evidence="4">Coilin-like</fullName>
    </submittedName>
</protein>
<dbReference type="OMA" id="AYSHAGT"/>
<keyword evidence="3" id="KW-1185">Reference proteome</keyword>
<dbReference type="AlphaFoldDB" id="A0A9J7M8I3"/>
<gene>
    <name evidence="4" type="primary">LOC118428553</name>
</gene>